<comment type="caution">
    <text evidence="1">The sequence shown here is derived from an EMBL/GenBank/DDBJ whole genome shotgun (WGS) entry which is preliminary data.</text>
</comment>
<evidence type="ECO:0000313" key="2">
    <source>
        <dbReference type="Proteomes" id="UP001419268"/>
    </source>
</evidence>
<reference evidence="1 2" key="1">
    <citation type="submission" date="2024-01" db="EMBL/GenBank/DDBJ databases">
        <title>Genome assemblies of Stephania.</title>
        <authorList>
            <person name="Yang L."/>
        </authorList>
    </citation>
    <scope>NUCLEOTIDE SEQUENCE [LARGE SCALE GENOMIC DNA]</scope>
    <source>
        <strain evidence="1">JXDWG</strain>
        <tissue evidence="1">Leaf</tissue>
    </source>
</reference>
<dbReference type="Proteomes" id="UP001419268">
    <property type="component" value="Unassembled WGS sequence"/>
</dbReference>
<dbReference type="AlphaFoldDB" id="A0AAP0I294"/>
<evidence type="ECO:0000313" key="1">
    <source>
        <dbReference type="EMBL" id="KAK9105600.1"/>
    </source>
</evidence>
<gene>
    <name evidence="1" type="ORF">Scep_022444</name>
</gene>
<accession>A0AAP0I294</accession>
<protein>
    <submittedName>
        <fullName evidence="1">Uncharacterized protein</fullName>
    </submittedName>
</protein>
<proteinExistence type="predicted"/>
<name>A0AAP0I294_9MAGN</name>
<dbReference type="EMBL" id="JBBNAG010000009">
    <property type="protein sequence ID" value="KAK9105600.1"/>
    <property type="molecule type" value="Genomic_DNA"/>
</dbReference>
<sequence>MSSSPSTGIDVRLQELQECLVLTVGSLQVVHVAVAFDVETAESSESAAQTVGHCGVLQQPLEEPVLD</sequence>
<keyword evidence="2" id="KW-1185">Reference proteome</keyword>
<organism evidence="1 2">
    <name type="scientific">Stephania cephalantha</name>
    <dbReference type="NCBI Taxonomy" id="152367"/>
    <lineage>
        <taxon>Eukaryota</taxon>
        <taxon>Viridiplantae</taxon>
        <taxon>Streptophyta</taxon>
        <taxon>Embryophyta</taxon>
        <taxon>Tracheophyta</taxon>
        <taxon>Spermatophyta</taxon>
        <taxon>Magnoliopsida</taxon>
        <taxon>Ranunculales</taxon>
        <taxon>Menispermaceae</taxon>
        <taxon>Menispermoideae</taxon>
        <taxon>Cissampelideae</taxon>
        <taxon>Stephania</taxon>
    </lineage>
</organism>